<dbReference type="EMBL" id="JAUKWQ010000004">
    <property type="protein sequence ID" value="MDO1583471.1"/>
    <property type="molecule type" value="Genomic_DNA"/>
</dbReference>
<dbReference type="InterPro" id="IPR002168">
    <property type="entry name" value="Lipase_GDXG_HIS_AS"/>
</dbReference>
<dbReference type="SUPFAM" id="SSF53474">
    <property type="entry name" value="alpha/beta-Hydrolases"/>
    <property type="match status" value="1"/>
</dbReference>
<keyword evidence="2 4" id="KW-0378">Hydrolase</keyword>
<dbReference type="Pfam" id="PF07859">
    <property type="entry name" value="Abhydrolase_3"/>
    <property type="match status" value="1"/>
</dbReference>
<evidence type="ECO:0000256" key="2">
    <source>
        <dbReference type="ARBA" id="ARBA00022801"/>
    </source>
</evidence>
<gene>
    <name evidence="4" type="ORF">Q2T52_15390</name>
</gene>
<evidence type="ECO:0000256" key="1">
    <source>
        <dbReference type="ARBA" id="ARBA00010515"/>
    </source>
</evidence>
<dbReference type="InterPro" id="IPR013094">
    <property type="entry name" value="AB_hydrolase_3"/>
</dbReference>
<dbReference type="InterPro" id="IPR029058">
    <property type="entry name" value="AB_hydrolase_fold"/>
</dbReference>
<comment type="caution">
    <text evidence="4">The sequence shown here is derived from an EMBL/GenBank/DDBJ whole genome shotgun (WGS) entry which is preliminary data.</text>
</comment>
<comment type="similarity">
    <text evidence="1">Belongs to the 'GDXG' lipolytic enzyme family.</text>
</comment>
<evidence type="ECO:0000313" key="5">
    <source>
        <dbReference type="Proteomes" id="UP001169006"/>
    </source>
</evidence>
<dbReference type="PANTHER" id="PTHR48081">
    <property type="entry name" value="AB HYDROLASE SUPERFAMILY PROTEIN C4A8.06C"/>
    <property type="match status" value="1"/>
</dbReference>
<sequence>MTLKSSPPHRASLGEMDPESIAFMAALPRTAAPPTVETMREGLRRARPGYQPELPHVASTREFTLVGAHGEFQLRYHRGMQTAKEADLPVLVWFHGGGWVVGDLDSHDWVCRAIANAANCAIISVDYHLAPEHPFPAAFDDALTATRWVFSTAAVLKIDPSRIFVGGDSAGGNLAAATTIALIGDSQVKLHGQVLAYPITDLTFDYDPRFGSGVALTNGDMHRFMDLYVPDTAKRRDWQCSPLLAPSHKGLPPAKIILAGFDPLYDEGEAYATQLASEGVETQVSRFPGQMHGFMSRPTHMPKAYEAISEIAEFVITRS</sequence>
<dbReference type="InterPro" id="IPR050300">
    <property type="entry name" value="GDXG_lipolytic_enzyme"/>
</dbReference>
<dbReference type="Proteomes" id="UP001169006">
    <property type="component" value="Unassembled WGS sequence"/>
</dbReference>
<reference evidence="4" key="2">
    <citation type="submission" date="2023-07" db="EMBL/GenBank/DDBJ databases">
        <authorList>
            <person name="Sun H."/>
        </authorList>
    </citation>
    <scope>NUCLEOTIDE SEQUENCE</scope>
    <source>
        <strain evidence="4">05753</strain>
    </source>
</reference>
<accession>A0ABT8SYN7</accession>
<organism evidence="4 5">
    <name type="scientific">Rhizobium oryzicola</name>
    <dbReference type="NCBI Taxonomy" id="1232668"/>
    <lineage>
        <taxon>Bacteria</taxon>
        <taxon>Pseudomonadati</taxon>
        <taxon>Pseudomonadota</taxon>
        <taxon>Alphaproteobacteria</taxon>
        <taxon>Hyphomicrobiales</taxon>
        <taxon>Rhizobiaceae</taxon>
        <taxon>Rhizobium/Agrobacterium group</taxon>
        <taxon>Rhizobium</taxon>
    </lineage>
</organism>
<proteinExistence type="inferred from homology"/>
<name>A0ABT8SYN7_9HYPH</name>
<dbReference type="PROSITE" id="PS01173">
    <property type="entry name" value="LIPASE_GDXG_HIS"/>
    <property type="match status" value="1"/>
</dbReference>
<protein>
    <submittedName>
        <fullName evidence="4">Alpha/beta hydrolase</fullName>
    </submittedName>
</protein>
<dbReference type="GO" id="GO:0016787">
    <property type="term" value="F:hydrolase activity"/>
    <property type="evidence" value="ECO:0007669"/>
    <property type="project" value="UniProtKB-KW"/>
</dbReference>
<keyword evidence="5" id="KW-1185">Reference proteome</keyword>
<dbReference type="RefSeq" id="WP_302077659.1">
    <property type="nucleotide sequence ID" value="NZ_JAUKWQ010000004.1"/>
</dbReference>
<feature type="domain" description="Alpha/beta hydrolase fold-3" evidence="3">
    <location>
        <begin position="91"/>
        <end position="295"/>
    </location>
</feature>
<dbReference type="PANTHER" id="PTHR48081:SF8">
    <property type="entry name" value="ALPHA_BETA HYDROLASE FOLD-3 DOMAIN-CONTAINING PROTEIN-RELATED"/>
    <property type="match status" value="1"/>
</dbReference>
<dbReference type="Gene3D" id="3.40.50.1820">
    <property type="entry name" value="alpha/beta hydrolase"/>
    <property type="match status" value="1"/>
</dbReference>
<evidence type="ECO:0000259" key="3">
    <source>
        <dbReference type="Pfam" id="PF07859"/>
    </source>
</evidence>
<reference evidence="4" key="1">
    <citation type="journal article" date="2015" name="Int. J. Syst. Evol. Microbiol.">
        <title>Rhizobium oryzicola sp. nov., potential plant-growth-promoting endophytic bacteria isolated from rice roots.</title>
        <authorList>
            <person name="Zhang X.X."/>
            <person name="Gao J.S."/>
            <person name="Cao Y.H."/>
            <person name="Sheirdil R.A."/>
            <person name="Wang X.C."/>
            <person name="Zhang L."/>
        </authorList>
    </citation>
    <scope>NUCLEOTIDE SEQUENCE</scope>
    <source>
        <strain evidence="4">05753</strain>
    </source>
</reference>
<evidence type="ECO:0000313" key="4">
    <source>
        <dbReference type="EMBL" id="MDO1583471.1"/>
    </source>
</evidence>